<evidence type="ECO:0000313" key="2">
    <source>
        <dbReference type="Proteomes" id="UP000828048"/>
    </source>
</evidence>
<proteinExistence type="predicted"/>
<protein>
    <submittedName>
        <fullName evidence="1">Uncharacterized protein</fullName>
    </submittedName>
</protein>
<dbReference type="Proteomes" id="UP000828048">
    <property type="component" value="Chromosome 7"/>
</dbReference>
<comment type="caution">
    <text evidence="1">The sequence shown here is derived from an EMBL/GenBank/DDBJ whole genome shotgun (WGS) entry which is preliminary data.</text>
</comment>
<accession>A0ACB7Y5J8</accession>
<organism evidence="1 2">
    <name type="scientific">Vaccinium darrowii</name>
    <dbReference type="NCBI Taxonomy" id="229202"/>
    <lineage>
        <taxon>Eukaryota</taxon>
        <taxon>Viridiplantae</taxon>
        <taxon>Streptophyta</taxon>
        <taxon>Embryophyta</taxon>
        <taxon>Tracheophyta</taxon>
        <taxon>Spermatophyta</taxon>
        <taxon>Magnoliopsida</taxon>
        <taxon>eudicotyledons</taxon>
        <taxon>Gunneridae</taxon>
        <taxon>Pentapetalae</taxon>
        <taxon>asterids</taxon>
        <taxon>Ericales</taxon>
        <taxon>Ericaceae</taxon>
        <taxon>Vaccinioideae</taxon>
        <taxon>Vaccinieae</taxon>
        <taxon>Vaccinium</taxon>
    </lineage>
</organism>
<dbReference type="EMBL" id="CM037157">
    <property type="protein sequence ID" value="KAH7848254.1"/>
    <property type="molecule type" value="Genomic_DNA"/>
</dbReference>
<reference evidence="1 2" key="1">
    <citation type="journal article" date="2021" name="Hortic Res">
        <title>High-quality reference genome and annotation aids understanding of berry development for evergreen blueberry (Vaccinium darrowii).</title>
        <authorList>
            <person name="Yu J."/>
            <person name="Hulse-Kemp A.M."/>
            <person name="Babiker E."/>
            <person name="Staton M."/>
        </authorList>
    </citation>
    <scope>NUCLEOTIDE SEQUENCE [LARGE SCALE GENOMIC DNA]</scope>
    <source>
        <strain evidence="2">cv. NJ 8807/NJ 8810</strain>
        <tissue evidence="1">Young leaf</tissue>
    </source>
</reference>
<sequence>MESSPSSTSLQYQFRSISLPSRLHPHNTRIDFELNKFKTWQSSLVSSTVPTSGETIRTGLVALTDLYSCVEELIQSPTTQQALVHHRNGVLVEEALEGSIGFLDSCSMAHDLLLMMKENVQDLQSVLRRKGGDLSIERNTRLNAYDSSKKKVKKVSAKCLRALKKREKQIESRSPFDVNYYLSDVIRALREVSMITISVLRLVFLFLSAPDSRTQPGGWSLIKKLVATRPTEHRTSNEIGSFDVVLQSLNGYSPNNNSIIDVQMARRRLQVLGDSMGGLEDGLACLYRQLIRNRVSLLNIFAY</sequence>
<evidence type="ECO:0000313" key="1">
    <source>
        <dbReference type="EMBL" id="KAH7848254.1"/>
    </source>
</evidence>
<keyword evidence="2" id="KW-1185">Reference proteome</keyword>
<name>A0ACB7Y5J8_9ERIC</name>
<gene>
    <name evidence="1" type="ORF">Vadar_000160</name>
</gene>